<dbReference type="InterPro" id="IPR036465">
    <property type="entry name" value="vWFA_dom_sf"/>
</dbReference>
<name>A0A2V3ITK9_9FLOR</name>
<dbReference type="STRING" id="448386.A0A2V3ITK9"/>
<gene>
    <name evidence="3" type="ORF">BWQ96_05778</name>
</gene>
<dbReference type="SUPFAM" id="SSF53300">
    <property type="entry name" value="vWA-like"/>
    <property type="match status" value="1"/>
</dbReference>
<organism evidence="3 4">
    <name type="scientific">Gracilariopsis chorda</name>
    <dbReference type="NCBI Taxonomy" id="448386"/>
    <lineage>
        <taxon>Eukaryota</taxon>
        <taxon>Rhodophyta</taxon>
        <taxon>Florideophyceae</taxon>
        <taxon>Rhodymeniophycidae</taxon>
        <taxon>Gracilariales</taxon>
        <taxon>Gracilariaceae</taxon>
        <taxon>Gracilariopsis</taxon>
    </lineage>
</organism>
<evidence type="ECO:0000256" key="1">
    <source>
        <dbReference type="SAM" id="SignalP"/>
    </source>
</evidence>
<dbReference type="Pfam" id="PF00092">
    <property type="entry name" value="VWA"/>
    <property type="match status" value="1"/>
</dbReference>
<feature type="domain" description="VWFA" evidence="2">
    <location>
        <begin position="84"/>
        <end position="259"/>
    </location>
</feature>
<sequence length="267" mass="29262">MRFLATLLFFSLLSLFVAHAMASVKLPFGLGELPTMAPERLRRRAEAARKRLERIDTPLTRSPSAMMSLARAFGEVAGGGCDPNVCFALDGSRTINSTNFQLQKDFVKLVAGVISLDEQSQFAALQYGLRSDVISDLTLDAEDFLLKVDGAKKVGYRRTFVAFGIFGCIQQLLKTPFEANHIVLLGDGDDDILVRHSGFNAESVAKRFLFSPHNAISAVAVGFSDTSHLERIVGNPNRVFEVDEWAEVVDVTAELVEDVCGLDAVEF</sequence>
<comment type="caution">
    <text evidence="3">The sequence shown here is derived from an EMBL/GenBank/DDBJ whole genome shotgun (WGS) entry which is preliminary data.</text>
</comment>
<dbReference type="Proteomes" id="UP000247409">
    <property type="component" value="Unassembled WGS sequence"/>
</dbReference>
<dbReference type="OrthoDB" id="10256829at2759"/>
<dbReference type="CDD" id="cd00198">
    <property type="entry name" value="vWFA"/>
    <property type="match status" value="1"/>
</dbReference>
<proteinExistence type="predicted"/>
<reference evidence="3 4" key="1">
    <citation type="journal article" date="2018" name="Mol. Biol. Evol.">
        <title>Analysis of the draft genome of the red seaweed Gracilariopsis chorda provides insights into genome size evolution in Rhodophyta.</title>
        <authorList>
            <person name="Lee J."/>
            <person name="Yang E.C."/>
            <person name="Graf L."/>
            <person name="Yang J.H."/>
            <person name="Qiu H."/>
            <person name="Zel Zion U."/>
            <person name="Chan C.X."/>
            <person name="Stephens T.G."/>
            <person name="Weber A.P.M."/>
            <person name="Boo G.H."/>
            <person name="Boo S.M."/>
            <person name="Kim K.M."/>
            <person name="Shin Y."/>
            <person name="Jung M."/>
            <person name="Lee S.J."/>
            <person name="Yim H.S."/>
            <person name="Lee J.H."/>
            <person name="Bhattacharya D."/>
            <person name="Yoon H.S."/>
        </authorList>
    </citation>
    <scope>NUCLEOTIDE SEQUENCE [LARGE SCALE GENOMIC DNA]</scope>
    <source>
        <strain evidence="3 4">SKKU-2015</strain>
        <tissue evidence="3">Whole body</tissue>
    </source>
</reference>
<feature type="signal peptide" evidence="1">
    <location>
        <begin position="1"/>
        <end position="22"/>
    </location>
</feature>
<evidence type="ECO:0000313" key="3">
    <source>
        <dbReference type="EMBL" id="PXF44450.1"/>
    </source>
</evidence>
<dbReference type="InterPro" id="IPR002035">
    <property type="entry name" value="VWF_A"/>
</dbReference>
<dbReference type="SMART" id="SM00327">
    <property type="entry name" value="VWA"/>
    <property type="match status" value="1"/>
</dbReference>
<accession>A0A2V3ITK9</accession>
<evidence type="ECO:0000313" key="4">
    <source>
        <dbReference type="Proteomes" id="UP000247409"/>
    </source>
</evidence>
<protein>
    <recommendedName>
        <fullName evidence="2">VWFA domain-containing protein</fullName>
    </recommendedName>
</protein>
<evidence type="ECO:0000259" key="2">
    <source>
        <dbReference type="PROSITE" id="PS50234"/>
    </source>
</evidence>
<dbReference type="Gene3D" id="3.40.50.410">
    <property type="entry name" value="von Willebrand factor, type A domain"/>
    <property type="match status" value="1"/>
</dbReference>
<dbReference type="PROSITE" id="PS50234">
    <property type="entry name" value="VWFA"/>
    <property type="match status" value="1"/>
</dbReference>
<keyword evidence="4" id="KW-1185">Reference proteome</keyword>
<keyword evidence="1" id="KW-0732">Signal</keyword>
<feature type="chain" id="PRO_5015971486" description="VWFA domain-containing protein" evidence="1">
    <location>
        <begin position="23"/>
        <end position="267"/>
    </location>
</feature>
<dbReference type="AlphaFoldDB" id="A0A2V3ITK9"/>
<dbReference type="EMBL" id="NBIV01000090">
    <property type="protein sequence ID" value="PXF44450.1"/>
    <property type="molecule type" value="Genomic_DNA"/>
</dbReference>